<dbReference type="InterPro" id="IPR020846">
    <property type="entry name" value="MFS_dom"/>
</dbReference>
<evidence type="ECO:0000256" key="4">
    <source>
        <dbReference type="ARBA" id="ARBA00022989"/>
    </source>
</evidence>
<evidence type="ECO:0000256" key="2">
    <source>
        <dbReference type="ARBA" id="ARBA00022475"/>
    </source>
</evidence>
<proteinExistence type="predicted"/>
<evidence type="ECO:0000256" key="6">
    <source>
        <dbReference type="SAM" id="Phobius"/>
    </source>
</evidence>
<evidence type="ECO:0000259" key="7">
    <source>
        <dbReference type="PROSITE" id="PS50850"/>
    </source>
</evidence>
<comment type="subcellular location">
    <subcellularLocation>
        <location evidence="1">Cell membrane</location>
        <topology evidence="1">Multi-pass membrane protein</topology>
    </subcellularLocation>
</comment>
<feature type="domain" description="Major facilitator superfamily (MFS) profile" evidence="7">
    <location>
        <begin position="5"/>
        <end position="377"/>
    </location>
</feature>
<dbReference type="InterPro" id="IPR050189">
    <property type="entry name" value="MFS_Efflux_Transporters"/>
</dbReference>
<organism evidence="8 9">
    <name type="scientific">Pseudomonas kribbensis</name>
    <dbReference type="NCBI Taxonomy" id="1628086"/>
    <lineage>
        <taxon>Bacteria</taxon>
        <taxon>Pseudomonadati</taxon>
        <taxon>Pseudomonadota</taxon>
        <taxon>Gammaproteobacteria</taxon>
        <taxon>Pseudomonadales</taxon>
        <taxon>Pseudomonadaceae</taxon>
        <taxon>Pseudomonas</taxon>
    </lineage>
</organism>
<accession>A0A345RT53</accession>
<gene>
    <name evidence="8" type="ORF">DLD99_18970</name>
</gene>
<dbReference type="AlphaFoldDB" id="A0A345RT53"/>
<dbReference type="InterPro" id="IPR036259">
    <property type="entry name" value="MFS_trans_sf"/>
</dbReference>
<feature type="transmembrane region" description="Helical" evidence="6">
    <location>
        <begin position="156"/>
        <end position="175"/>
    </location>
</feature>
<dbReference type="KEGG" id="pke:DLD99_18970"/>
<keyword evidence="4 6" id="KW-1133">Transmembrane helix</keyword>
<feature type="transmembrane region" description="Helical" evidence="6">
    <location>
        <begin position="206"/>
        <end position="225"/>
    </location>
</feature>
<feature type="transmembrane region" description="Helical" evidence="6">
    <location>
        <begin position="271"/>
        <end position="290"/>
    </location>
</feature>
<feature type="transmembrane region" description="Helical" evidence="6">
    <location>
        <begin position="96"/>
        <end position="118"/>
    </location>
</feature>
<name>A0A345RT53_9PSED</name>
<feature type="transmembrane region" description="Helical" evidence="6">
    <location>
        <begin position="326"/>
        <end position="347"/>
    </location>
</feature>
<evidence type="ECO:0000256" key="1">
    <source>
        <dbReference type="ARBA" id="ARBA00004651"/>
    </source>
</evidence>
<dbReference type="Gene3D" id="1.20.1720.10">
    <property type="entry name" value="Multidrug resistance protein D"/>
    <property type="match status" value="1"/>
</dbReference>
<feature type="transmembrane region" description="Helical" evidence="6">
    <location>
        <begin position="41"/>
        <end position="61"/>
    </location>
</feature>
<dbReference type="InterPro" id="IPR011701">
    <property type="entry name" value="MFS"/>
</dbReference>
<dbReference type="GO" id="GO:0022857">
    <property type="term" value="F:transmembrane transporter activity"/>
    <property type="evidence" value="ECO:0007669"/>
    <property type="project" value="InterPro"/>
</dbReference>
<feature type="transmembrane region" description="Helical" evidence="6">
    <location>
        <begin position="73"/>
        <end position="90"/>
    </location>
</feature>
<evidence type="ECO:0000313" key="9">
    <source>
        <dbReference type="Proteomes" id="UP000253720"/>
    </source>
</evidence>
<dbReference type="EMBL" id="CP029608">
    <property type="protein sequence ID" value="AXI62469.1"/>
    <property type="molecule type" value="Genomic_DNA"/>
</dbReference>
<dbReference type="SUPFAM" id="SSF103473">
    <property type="entry name" value="MFS general substrate transporter"/>
    <property type="match status" value="1"/>
</dbReference>
<dbReference type="RefSeq" id="WP_114884293.1">
    <property type="nucleotide sequence ID" value="NZ_CP029608.1"/>
</dbReference>
<keyword evidence="9" id="KW-1185">Reference proteome</keyword>
<keyword evidence="3 6" id="KW-0812">Transmembrane</keyword>
<feature type="transmembrane region" description="Helical" evidence="6">
    <location>
        <begin position="130"/>
        <end position="150"/>
    </location>
</feature>
<reference evidence="8 9" key="1">
    <citation type="submission" date="2018-05" db="EMBL/GenBank/DDBJ databases">
        <title>Complete genome sequence of Pseudomonas kribbensis 46-2(T).</title>
        <authorList>
            <person name="Jeong H."/>
            <person name="Lee S.-G."/>
            <person name="Rha E."/>
            <person name="Kim H."/>
        </authorList>
    </citation>
    <scope>NUCLEOTIDE SEQUENCE [LARGE SCALE GENOMIC DNA]</scope>
    <source>
        <strain evidence="8 9">46-2</strain>
    </source>
</reference>
<dbReference type="Pfam" id="PF07690">
    <property type="entry name" value="MFS_1"/>
    <property type="match status" value="1"/>
</dbReference>
<dbReference type="PANTHER" id="PTHR43124:SF3">
    <property type="entry name" value="CHLORAMPHENICOL EFFLUX PUMP RV0191"/>
    <property type="match status" value="1"/>
</dbReference>
<feature type="transmembrane region" description="Helical" evidence="6">
    <location>
        <begin position="296"/>
        <end position="319"/>
    </location>
</feature>
<evidence type="ECO:0000256" key="5">
    <source>
        <dbReference type="ARBA" id="ARBA00023136"/>
    </source>
</evidence>
<keyword evidence="5 6" id="KW-0472">Membrane</keyword>
<dbReference type="PANTHER" id="PTHR43124">
    <property type="entry name" value="PURINE EFFLUX PUMP PBUE"/>
    <property type="match status" value="1"/>
</dbReference>
<feature type="transmembrane region" description="Helical" evidence="6">
    <location>
        <begin position="353"/>
        <end position="372"/>
    </location>
</feature>
<protein>
    <submittedName>
        <fullName evidence="8">MFS transporter</fullName>
    </submittedName>
</protein>
<dbReference type="Proteomes" id="UP000253720">
    <property type="component" value="Chromosome"/>
</dbReference>
<sequence length="377" mass="40606">MSHRTFLMLAIALLMFPQIAQTLFSPALGDIGRAFDVGPQVAAQTLSVYFLAFAFGVVTWGRVCDRIGRRPSMLAGLAIYAVACVLGFSVRSFNGLLMTQVLAAFGAAVGSVVTQTLLRDRFRGTELAQVFSLVGMALAASPAIGLFSGASLVQGFGYRGVLVALLLLASILWIWSWRNLPETRPSQLTSVGLFATMGDMLRDPGIWRSALWIASFNVALFSYYSLGPFQFERLGLSGEWFGYSGVMLALASGFGAWFNKKLLQIGCRPLQLIRLAALTGLLGGIGVWLLQAHVWFVLPMLLVVLAFGMAIPNILGAALRNYTDRLGTAGALLGLFYYLLIGVGLMLAAWSQALGETLMICNLLALSLAIRAKNAFV</sequence>
<evidence type="ECO:0000256" key="3">
    <source>
        <dbReference type="ARBA" id="ARBA00022692"/>
    </source>
</evidence>
<keyword evidence="2" id="KW-1003">Cell membrane</keyword>
<dbReference type="GO" id="GO:0005886">
    <property type="term" value="C:plasma membrane"/>
    <property type="evidence" value="ECO:0007669"/>
    <property type="project" value="UniProtKB-SubCell"/>
</dbReference>
<evidence type="ECO:0000313" key="8">
    <source>
        <dbReference type="EMBL" id="AXI62469.1"/>
    </source>
</evidence>
<feature type="transmembrane region" description="Helical" evidence="6">
    <location>
        <begin position="240"/>
        <end position="259"/>
    </location>
</feature>
<dbReference type="PROSITE" id="PS50850">
    <property type="entry name" value="MFS"/>
    <property type="match status" value="1"/>
</dbReference>